<keyword evidence="3" id="KW-1185">Reference proteome</keyword>
<dbReference type="Proteomes" id="UP001215598">
    <property type="component" value="Unassembled WGS sequence"/>
</dbReference>
<feature type="non-terminal residue" evidence="2">
    <location>
        <position position="126"/>
    </location>
</feature>
<feature type="compositionally biased region" description="Polar residues" evidence="1">
    <location>
        <begin position="83"/>
        <end position="93"/>
    </location>
</feature>
<evidence type="ECO:0000256" key="1">
    <source>
        <dbReference type="SAM" id="MobiDB-lite"/>
    </source>
</evidence>
<feature type="region of interest" description="Disordered" evidence="1">
    <location>
        <begin position="79"/>
        <end position="100"/>
    </location>
</feature>
<comment type="caution">
    <text evidence="2">The sequence shown here is derived from an EMBL/GenBank/DDBJ whole genome shotgun (WGS) entry which is preliminary data.</text>
</comment>
<dbReference type="AlphaFoldDB" id="A0AAD7DMW7"/>
<feature type="non-terminal residue" evidence="2">
    <location>
        <position position="1"/>
    </location>
</feature>
<accession>A0AAD7DMW7</accession>
<protein>
    <submittedName>
        <fullName evidence="2">Uncharacterized protein</fullName>
    </submittedName>
</protein>
<proteinExistence type="predicted"/>
<evidence type="ECO:0000313" key="3">
    <source>
        <dbReference type="Proteomes" id="UP001215598"/>
    </source>
</evidence>
<dbReference type="EMBL" id="JARKIB010000670">
    <property type="protein sequence ID" value="KAJ7694948.1"/>
    <property type="molecule type" value="Genomic_DNA"/>
</dbReference>
<sequence length="126" mass="14033">DVTDTNHGEKAEPNDRFYRCKHGESSKVLRMTKAMRGSLNGLTGHLKTHAPDMFRFYEMLNGRAAPPSPEEIAVAEGEKPLQPGTSSSFTSLSVPRPGSGPWDQTKFEQLLVEWLVACDQPFQEVE</sequence>
<reference evidence="2" key="1">
    <citation type="submission" date="2023-03" db="EMBL/GenBank/DDBJ databases">
        <title>Massive genome expansion in bonnet fungi (Mycena s.s.) driven by repeated elements and novel gene families across ecological guilds.</title>
        <authorList>
            <consortium name="Lawrence Berkeley National Laboratory"/>
            <person name="Harder C.B."/>
            <person name="Miyauchi S."/>
            <person name="Viragh M."/>
            <person name="Kuo A."/>
            <person name="Thoen E."/>
            <person name="Andreopoulos B."/>
            <person name="Lu D."/>
            <person name="Skrede I."/>
            <person name="Drula E."/>
            <person name="Henrissat B."/>
            <person name="Morin E."/>
            <person name="Kohler A."/>
            <person name="Barry K."/>
            <person name="LaButti K."/>
            <person name="Morin E."/>
            <person name="Salamov A."/>
            <person name="Lipzen A."/>
            <person name="Mereny Z."/>
            <person name="Hegedus B."/>
            <person name="Baldrian P."/>
            <person name="Stursova M."/>
            <person name="Weitz H."/>
            <person name="Taylor A."/>
            <person name="Grigoriev I.V."/>
            <person name="Nagy L.G."/>
            <person name="Martin F."/>
            <person name="Kauserud H."/>
        </authorList>
    </citation>
    <scope>NUCLEOTIDE SEQUENCE</scope>
    <source>
        <strain evidence="2">CBHHK182m</strain>
    </source>
</reference>
<name>A0AAD7DMW7_9AGAR</name>
<gene>
    <name evidence="2" type="ORF">B0H16DRAFT_1241934</name>
</gene>
<evidence type="ECO:0000313" key="2">
    <source>
        <dbReference type="EMBL" id="KAJ7694948.1"/>
    </source>
</evidence>
<organism evidence="2 3">
    <name type="scientific">Mycena metata</name>
    <dbReference type="NCBI Taxonomy" id="1033252"/>
    <lineage>
        <taxon>Eukaryota</taxon>
        <taxon>Fungi</taxon>
        <taxon>Dikarya</taxon>
        <taxon>Basidiomycota</taxon>
        <taxon>Agaricomycotina</taxon>
        <taxon>Agaricomycetes</taxon>
        <taxon>Agaricomycetidae</taxon>
        <taxon>Agaricales</taxon>
        <taxon>Marasmiineae</taxon>
        <taxon>Mycenaceae</taxon>
        <taxon>Mycena</taxon>
    </lineage>
</organism>